<evidence type="ECO:0000313" key="1">
    <source>
        <dbReference type="EMBL" id="AKK19701.1"/>
    </source>
</evidence>
<dbReference type="RefSeq" id="WP_244464400.1">
    <property type="nucleotide sequence ID" value="NZ_CP004021.1"/>
</dbReference>
<dbReference type="AlphaFoldDB" id="A0A0G3I1F1"/>
<sequence>MLDVNSRSIANRKKYSCLNKSLQEEISLQHLYHSLLINDFSKYGRKVIKYLRKEKPEQYLRLISQIAVQENIKKEELSNGDQLTDEQLCEIIRSLEEELQIFSDYSKNKDGYAPKIKKTKEFS</sequence>
<reference evidence="1 2" key="1">
    <citation type="journal article" date="2015" name="Genome Announc.">
        <title>Complete Genome Sequence of 'Candidatus Liberibacter africanus,' a Bacterium Associated with Citrus Huanglongbing.</title>
        <authorList>
            <person name="Lin H."/>
            <person name="Pietersen G."/>
            <person name="Han C."/>
            <person name="Read D.A."/>
            <person name="Lou B."/>
            <person name="Gupta G."/>
            <person name="Civerolo E.L."/>
        </authorList>
    </citation>
    <scope>NUCLEOTIDE SEQUENCE [LARGE SCALE GENOMIC DNA]</scope>
    <source>
        <strain evidence="1 2">PTSAPSY</strain>
    </source>
</reference>
<organism evidence="1 2">
    <name type="scientific">Candidatus Liberibacter africanus PTSAPSY</name>
    <dbReference type="NCBI Taxonomy" id="1277257"/>
    <lineage>
        <taxon>Bacteria</taxon>
        <taxon>Pseudomonadati</taxon>
        <taxon>Pseudomonadota</taxon>
        <taxon>Alphaproteobacteria</taxon>
        <taxon>Hyphomicrobiales</taxon>
        <taxon>Rhizobiaceae</taxon>
        <taxon>Liberibacter</taxon>
    </lineage>
</organism>
<dbReference type="PATRIC" id="fig|1277257.4.peg.47"/>
<proteinExistence type="predicted"/>
<dbReference type="KEGG" id="lau:G293_00220"/>
<evidence type="ECO:0000313" key="2">
    <source>
        <dbReference type="Proteomes" id="UP000035503"/>
    </source>
</evidence>
<gene>
    <name evidence="1" type="ORF">G293_00220</name>
</gene>
<name>A0A0G3I1F1_LIBAF</name>
<dbReference type="EMBL" id="CP004021">
    <property type="protein sequence ID" value="AKK19701.1"/>
    <property type="molecule type" value="Genomic_DNA"/>
</dbReference>
<accession>A0A0G3I1F1</accession>
<keyword evidence="2" id="KW-1185">Reference proteome</keyword>
<protein>
    <submittedName>
        <fullName evidence="1">Uncharacterized protein</fullName>
    </submittedName>
</protein>
<dbReference type="STRING" id="1277257.G293_00220"/>
<dbReference type="Proteomes" id="UP000035503">
    <property type="component" value="Chromosome"/>
</dbReference>